<name>A0A3B4TSQ3_SERDU</name>
<dbReference type="Proteomes" id="UP000261420">
    <property type="component" value="Unplaced"/>
</dbReference>
<organism evidence="1 2">
    <name type="scientific">Seriola dumerili</name>
    <name type="common">Greater amberjack</name>
    <name type="synonym">Caranx dumerili</name>
    <dbReference type="NCBI Taxonomy" id="41447"/>
    <lineage>
        <taxon>Eukaryota</taxon>
        <taxon>Metazoa</taxon>
        <taxon>Chordata</taxon>
        <taxon>Craniata</taxon>
        <taxon>Vertebrata</taxon>
        <taxon>Euteleostomi</taxon>
        <taxon>Actinopterygii</taxon>
        <taxon>Neopterygii</taxon>
        <taxon>Teleostei</taxon>
        <taxon>Neoteleostei</taxon>
        <taxon>Acanthomorphata</taxon>
        <taxon>Carangaria</taxon>
        <taxon>Carangiformes</taxon>
        <taxon>Carangidae</taxon>
        <taxon>Seriola</taxon>
    </lineage>
</organism>
<dbReference type="GeneTree" id="ENSGT01120000276781"/>
<evidence type="ECO:0000313" key="2">
    <source>
        <dbReference type="Proteomes" id="UP000261420"/>
    </source>
</evidence>
<accession>A0A3B4TSQ3</accession>
<protein>
    <recommendedName>
        <fullName evidence="3">Reverse transcriptase domain-containing protein</fullName>
    </recommendedName>
</protein>
<keyword evidence="2" id="KW-1185">Reference proteome</keyword>
<dbReference type="OMA" id="LNMCHIC"/>
<reference evidence="1" key="2">
    <citation type="submission" date="2025-09" db="UniProtKB">
        <authorList>
            <consortium name="Ensembl"/>
        </authorList>
    </citation>
    <scope>IDENTIFICATION</scope>
</reference>
<proteinExistence type="predicted"/>
<evidence type="ECO:0000313" key="1">
    <source>
        <dbReference type="Ensembl" id="ENSSDUP00000008775.1"/>
    </source>
</evidence>
<sequence>MIDFLVAADAGKSSILVHVDLSAAFNTVDHSISLECLQHWVGISGSVLKCGHWQVTIIIKMTCGLLFSLYILPLGLTTDDTQFYLSFNPNEAHQVNNFLQLNIDKTEVIAFGPDTTTVDDVLSTSSVIHSSTLSCAVSLWPVDGAVSSHISVE</sequence>
<dbReference type="AlphaFoldDB" id="A0A3B4TSQ3"/>
<evidence type="ECO:0008006" key="3">
    <source>
        <dbReference type="Google" id="ProtNLM"/>
    </source>
</evidence>
<dbReference type="Ensembl" id="ENSSDUT00000008946.1">
    <property type="protein sequence ID" value="ENSSDUP00000008775.1"/>
    <property type="gene ID" value="ENSSDUG00000006445.1"/>
</dbReference>
<reference evidence="1" key="1">
    <citation type="submission" date="2025-08" db="UniProtKB">
        <authorList>
            <consortium name="Ensembl"/>
        </authorList>
    </citation>
    <scope>IDENTIFICATION</scope>
</reference>